<dbReference type="GO" id="GO:0000150">
    <property type="term" value="F:DNA strand exchange activity"/>
    <property type="evidence" value="ECO:0007669"/>
    <property type="project" value="InterPro"/>
</dbReference>
<dbReference type="SUPFAM" id="SSF53041">
    <property type="entry name" value="Resolvase-like"/>
    <property type="match status" value="1"/>
</dbReference>
<evidence type="ECO:0000313" key="2">
    <source>
        <dbReference type="EMBL" id="MSS15971.1"/>
    </source>
</evidence>
<name>A0A6L5X6L9_9FIRM</name>
<dbReference type="GO" id="GO:0003677">
    <property type="term" value="F:DNA binding"/>
    <property type="evidence" value="ECO:0007669"/>
    <property type="project" value="InterPro"/>
</dbReference>
<dbReference type="Proteomes" id="UP000481852">
    <property type="component" value="Unassembled WGS sequence"/>
</dbReference>
<sequence length="85" mass="9648">MTKNKTYRAAVYLRLSREDGDVADGGKQVSNSIANQKELVMDYLKSHPEITVVSTYTDDGFSGVNFERPEFQRMLSDIRATVEQQ</sequence>
<comment type="caution">
    <text evidence="2">The sequence shown here is derived from an EMBL/GenBank/DDBJ whole genome shotgun (WGS) entry which is preliminary data.</text>
</comment>
<reference evidence="2 3" key="1">
    <citation type="submission" date="2019-08" db="EMBL/GenBank/DDBJ databases">
        <title>In-depth cultivation of the pig gut microbiome towards novel bacterial diversity and tailored functional studies.</title>
        <authorList>
            <person name="Wylensek D."/>
            <person name="Hitch T.C.A."/>
            <person name="Clavel T."/>
        </authorList>
    </citation>
    <scope>NUCLEOTIDE SEQUENCE [LARGE SCALE GENOMIC DNA]</scope>
    <source>
        <strain evidence="2 3">Oil+RF-744-WCA-WT-11</strain>
    </source>
</reference>
<evidence type="ECO:0000259" key="1">
    <source>
        <dbReference type="PROSITE" id="PS51736"/>
    </source>
</evidence>
<dbReference type="PROSITE" id="PS51736">
    <property type="entry name" value="RECOMBINASES_3"/>
    <property type="match status" value="1"/>
</dbReference>
<feature type="domain" description="Resolvase/invertase-type recombinase catalytic" evidence="1">
    <location>
        <begin position="8"/>
        <end position="85"/>
    </location>
</feature>
<evidence type="ECO:0000313" key="3">
    <source>
        <dbReference type="Proteomes" id="UP000481852"/>
    </source>
</evidence>
<protein>
    <recommendedName>
        <fullName evidence="1">Resolvase/invertase-type recombinase catalytic domain-containing protein</fullName>
    </recommendedName>
</protein>
<dbReference type="InterPro" id="IPR006119">
    <property type="entry name" value="Resolv_N"/>
</dbReference>
<dbReference type="Gene3D" id="3.40.50.1390">
    <property type="entry name" value="Resolvase, N-terminal catalytic domain"/>
    <property type="match status" value="1"/>
</dbReference>
<dbReference type="RefSeq" id="WP_154527342.1">
    <property type="nucleotide sequence ID" value="NZ_VULZ01000018.1"/>
</dbReference>
<dbReference type="Pfam" id="PF00239">
    <property type="entry name" value="Resolvase"/>
    <property type="match status" value="1"/>
</dbReference>
<dbReference type="AlphaFoldDB" id="A0A6L5X6L9"/>
<dbReference type="InterPro" id="IPR036162">
    <property type="entry name" value="Resolvase-like_N_sf"/>
</dbReference>
<dbReference type="EMBL" id="VULZ01000018">
    <property type="protein sequence ID" value="MSS15971.1"/>
    <property type="molecule type" value="Genomic_DNA"/>
</dbReference>
<proteinExistence type="predicted"/>
<gene>
    <name evidence="2" type="ORF">FYJ35_13210</name>
</gene>
<organism evidence="2 3">
    <name type="scientific">Porcincola intestinalis</name>
    <dbReference type="NCBI Taxonomy" id="2606632"/>
    <lineage>
        <taxon>Bacteria</taxon>
        <taxon>Bacillati</taxon>
        <taxon>Bacillota</taxon>
        <taxon>Clostridia</taxon>
        <taxon>Lachnospirales</taxon>
        <taxon>Lachnospiraceae</taxon>
        <taxon>Porcincola</taxon>
    </lineage>
</organism>
<keyword evidence="3" id="KW-1185">Reference proteome</keyword>
<accession>A0A6L5X6L9</accession>